<protein>
    <submittedName>
        <fullName evidence="1">Uncharacterized protein</fullName>
    </submittedName>
</protein>
<name>A0A5R9FW67_9BACL</name>
<dbReference type="EMBL" id="VCIW01000045">
    <property type="protein sequence ID" value="TLS48227.1"/>
    <property type="molecule type" value="Genomic_DNA"/>
</dbReference>
<organism evidence="1 2">
    <name type="scientific">Paenibacillus antri</name>
    <dbReference type="NCBI Taxonomy" id="2582848"/>
    <lineage>
        <taxon>Bacteria</taxon>
        <taxon>Bacillati</taxon>
        <taxon>Bacillota</taxon>
        <taxon>Bacilli</taxon>
        <taxon>Bacillales</taxon>
        <taxon>Paenibacillaceae</taxon>
        <taxon>Paenibacillus</taxon>
    </lineage>
</organism>
<dbReference type="OrthoDB" id="2021827at2"/>
<dbReference type="AlphaFoldDB" id="A0A5R9FW67"/>
<dbReference type="RefSeq" id="WP_138198381.1">
    <property type="nucleotide sequence ID" value="NZ_VCIW01000045.1"/>
</dbReference>
<comment type="caution">
    <text evidence="1">The sequence shown here is derived from an EMBL/GenBank/DDBJ whole genome shotgun (WGS) entry which is preliminary data.</text>
</comment>
<keyword evidence="2" id="KW-1185">Reference proteome</keyword>
<reference evidence="1 2" key="1">
    <citation type="submission" date="2019-05" db="EMBL/GenBank/DDBJ databases">
        <authorList>
            <person name="Narsing Rao M.P."/>
            <person name="Li W.J."/>
        </authorList>
    </citation>
    <scope>NUCLEOTIDE SEQUENCE [LARGE SCALE GENOMIC DNA]</scope>
    <source>
        <strain evidence="1 2">SYSU_K30003</strain>
    </source>
</reference>
<accession>A0A5R9FW67</accession>
<dbReference type="Proteomes" id="UP000309676">
    <property type="component" value="Unassembled WGS sequence"/>
</dbReference>
<gene>
    <name evidence="1" type="ORF">FE782_31810</name>
</gene>
<proteinExistence type="predicted"/>
<sequence length="239" mass="27718">MTQLNQTNTFTIAELTAFFRNQEAAPTIEVTGPSGSGKSSTLTTVLPNSSNRLLARNVGIIQTSLIYTLLMLNEKLMPDKVLIRVKVKAFDALLVKAELTETLIEFIYLNRDDLEEVEVEDTFLKRILDPENRAYHYYNYVKKNNEAGVEGFPGLDTLQEKIQDLYLKVTDGLREEVREREKEGKSLHPKPKKRDFYEKVINERLDDKLENEIKSIYGWFEQLYAFVKNEILDICDRQE</sequence>
<evidence type="ECO:0000313" key="2">
    <source>
        <dbReference type="Proteomes" id="UP000309676"/>
    </source>
</evidence>
<evidence type="ECO:0000313" key="1">
    <source>
        <dbReference type="EMBL" id="TLS48227.1"/>
    </source>
</evidence>